<evidence type="ECO:0000256" key="3">
    <source>
        <dbReference type="ARBA" id="ARBA00023163"/>
    </source>
</evidence>
<dbReference type="SMART" id="SM00347">
    <property type="entry name" value="HTH_MARR"/>
    <property type="match status" value="1"/>
</dbReference>
<dbReference type="InterPro" id="IPR036390">
    <property type="entry name" value="WH_DNA-bd_sf"/>
</dbReference>
<proteinExistence type="predicted"/>
<evidence type="ECO:0000256" key="1">
    <source>
        <dbReference type="ARBA" id="ARBA00023015"/>
    </source>
</evidence>
<keyword evidence="2 5" id="KW-0238">DNA-binding</keyword>
<dbReference type="InterPro" id="IPR036388">
    <property type="entry name" value="WH-like_DNA-bd_sf"/>
</dbReference>
<dbReference type="GO" id="GO:0003700">
    <property type="term" value="F:DNA-binding transcription factor activity"/>
    <property type="evidence" value="ECO:0007669"/>
    <property type="project" value="InterPro"/>
</dbReference>
<dbReference type="PANTHER" id="PTHR42756:SF1">
    <property type="entry name" value="TRANSCRIPTIONAL REPRESSOR OF EMRAB OPERON"/>
    <property type="match status" value="1"/>
</dbReference>
<keyword evidence="1" id="KW-0805">Transcription regulation</keyword>
<accession>A0A1M4SXU9</accession>
<protein>
    <submittedName>
        <fullName evidence="5">Winged helix DNA-binding domain-containing protein</fullName>
    </submittedName>
</protein>
<dbReference type="GO" id="GO:0003677">
    <property type="term" value="F:DNA binding"/>
    <property type="evidence" value="ECO:0007669"/>
    <property type="project" value="UniProtKB-KW"/>
</dbReference>
<feature type="domain" description="HTH marR-type" evidence="4">
    <location>
        <begin position="1"/>
        <end position="135"/>
    </location>
</feature>
<evidence type="ECO:0000313" key="5">
    <source>
        <dbReference type="EMBL" id="SHE36989.1"/>
    </source>
</evidence>
<gene>
    <name evidence="5" type="ORF">SAMN02745158_00317</name>
</gene>
<dbReference type="Proteomes" id="UP000184245">
    <property type="component" value="Unassembled WGS sequence"/>
</dbReference>
<keyword evidence="6" id="KW-1185">Reference proteome</keyword>
<evidence type="ECO:0000256" key="2">
    <source>
        <dbReference type="ARBA" id="ARBA00023125"/>
    </source>
</evidence>
<keyword evidence="3" id="KW-0804">Transcription</keyword>
<sequence length="148" mass="17248">MENDYWLLIASLKKEYFNRKKTVISRFQISSAELDILLFLANNKRFDTSADIVRLRKMQKSHVSLAVKELTQKGYLTCEMNSFNHKKLHLKLTEASKEIVQAGQTMQREYLEFIFAGFSKEERLHVLEFCSKIETNLHGKIPTQEGSS</sequence>
<dbReference type="PROSITE" id="PS50995">
    <property type="entry name" value="HTH_MARR_2"/>
    <property type="match status" value="1"/>
</dbReference>
<dbReference type="AlphaFoldDB" id="A0A1M4SXU9"/>
<dbReference type="InterPro" id="IPR000835">
    <property type="entry name" value="HTH_MarR-typ"/>
</dbReference>
<reference evidence="5 6" key="1">
    <citation type="submission" date="2016-11" db="EMBL/GenBank/DDBJ databases">
        <authorList>
            <person name="Jaros S."/>
            <person name="Januszkiewicz K."/>
            <person name="Wedrychowicz H."/>
        </authorList>
    </citation>
    <scope>NUCLEOTIDE SEQUENCE [LARGE SCALE GENOMIC DNA]</scope>
    <source>
        <strain evidence="5 6">DSM 17459</strain>
    </source>
</reference>
<organism evidence="5 6">
    <name type="scientific">Lactonifactor longoviformis DSM 17459</name>
    <dbReference type="NCBI Taxonomy" id="1122155"/>
    <lineage>
        <taxon>Bacteria</taxon>
        <taxon>Bacillati</taxon>
        <taxon>Bacillota</taxon>
        <taxon>Clostridia</taxon>
        <taxon>Eubacteriales</taxon>
        <taxon>Clostridiaceae</taxon>
        <taxon>Lactonifactor</taxon>
    </lineage>
</organism>
<dbReference type="STRING" id="1122155.SAMN02745158_00317"/>
<dbReference type="OrthoDB" id="9795441at2"/>
<evidence type="ECO:0000259" key="4">
    <source>
        <dbReference type="PROSITE" id="PS50995"/>
    </source>
</evidence>
<name>A0A1M4SXU9_9CLOT</name>
<dbReference type="SUPFAM" id="SSF46785">
    <property type="entry name" value="Winged helix' DNA-binding domain"/>
    <property type="match status" value="1"/>
</dbReference>
<dbReference type="Pfam" id="PF12802">
    <property type="entry name" value="MarR_2"/>
    <property type="match status" value="1"/>
</dbReference>
<evidence type="ECO:0000313" key="6">
    <source>
        <dbReference type="Proteomes" id="UP000184245"/>
    </source>
</evidence>
<dbReference type="Gene3D" id="1.10.10.10">
    <property type="entry name" value="Winged helix-like DNA-binding domain superfamily/Winged helix DNA-binding domain"/>
    <property type="match status" value="1"/>
</dbReference>
<dbReference type="RefSeq" id="WP_072848495.1">
    <property type="nucleotide sequence ID" value="NZ_FQVI01000001.1"/>
</dbReference>
<dbReference type="PANTHER" id="PTHR42756">
    <property type="entry name" value="TRANSCRIPTIONAL REGULATOR, MARR"/>
    <property type="match status" value="1"/>
</dbReference>
<dbReference type="EMBL" id="FQVI01000001">
    <property type="protein sequence ID" value="SHE36989.1"/>
    <property type="molecule type" value="Genomic_DNA"/>
</dbReference>